<protein>
    <submittedName>
        <fullName evidence="1">Carboxymuconolactone decarboxylase family protein</fullName>
    </submittedName>
</protein>
<name>A0ACC7N8F6_9BURK</name>
<dbReference type="EMBL" id="JAQQDW010000014">
    <property type="protein sequence ID" value="MFM0103757.1"/>
    <property type="molecule type" value="Genomic_DNA"/>
</dbReference>
<evidence type="ECO:0000313" key="1">
    <source>
        <dbReference type="EMBL" id="MFM0103757.1"/>
    </source>
</evidence>
<comment type="caution">
    <text evidence="1">The sequence shown here is derived from an EMBL/GenBank/DDBJ whole genome shotgun (WGS) entry which is preliminary data.</text>
</comment>
<proteinExistence type="predicted"/>
<dbReference type="Proteomes" id="UP001629235">
    <property type="component" value="Unassembled WGS sequence"/>
</dbReference>
<gene>
    <name evidence="1" type="ORF">PQR01_09800</name>
</gene>
<accession>A0ACC7N8F6</accession>
<evidence type="ECO:0000313" key="2">
    <source>
        <dbReference type="Proteomes" id="UP001629235"/>
    </source>
</evidence>
<organism evidence="1 2">
    <name type="scientific">Paraburkholderia rhynchosiae</name>
    <dbReference type="NCBI Taxonomy" id="487049"/>
    <lineage>
        <taxon>Bacteria</taxon>
        <taxon>Pseudomonadati</taxon>
        <taxon>Pseudomonadota</taxon>
        <taxon>Betaproteobacteria</taxon>
        <taxon>Burkholderiales</taxon>
        <taxon>Burkholderiaceae</taxon>
        <taxon>Paraburkholderia</taxon>
    </lineage>
</organism>
<sequence length="136" mass="14391">MARAMSAITPFTLRMNPSDMSTETSTDLKSRLTRINQQFAALGQAQPAVMGGFQSVMKAATQEGSVPAAFRELVAVALAVHKGCDDCVLFHTSQALRHQATRAQLADVLAVNVEMGGAPGAMYASKALAYFDAPSQ</sequence>
<keyword evidence="2" id="KW-1185">Reference proteome</keyword>
<reference evidence="1 2" key="1">
    <citation type="journal article" date="2024" name="Chem. Sci.">
        <title>Discovery of megapolipeptins by genome mining of a Burkholderiales bacteria collection.</title>
        <authorList>
            <person name="Paulo B.S."/>
            <person name="Recchia M.J.J."/>
            <person name="Lee S."/>
            <person name="Fergusson C.H."/>
            <person name="Romanowski S.B."/>
            <person name="Hernandez A."/>
            <person name="Krull N."/>
            <person name="Liu D.Y."/>
            <person name="Cavanagh H."/>
            <person name="Bos A."/>
            <person name="Gray C.A."/>
            <person name="Murphy B.T."/>
            <person name="Linington R.G."/>
            <person name="Eustaquio A.S."/>
        </authorList>
    </citation>
    <scope>NUCLEOTIDE SEQUENCE [LARGE SCALE GENOMIC DNA]</scope>
    <source>
        <strain evidence="1 2">RL18-126-BIB-B</strain>
    </source>
</reference>